<evidence type="ECO:0008006" key="2">
    <source>
        <dbReference type="Google" id="ProtNLM"/>
    </source>
</evidence>
<proteinExistence type="predicted"/>
<dbReference type="Gramene" id="PAN50181">
    <property type="protein sequence ID" value="PAN50181"/>
    <property type="gene ID" value="PAHAL_9G466200"/>
</dbReference>
<reference evidence="1" key="1">
    <citation type="submission" date="2018-04" db="EMBL/GenBank/DDBJ databases">
        <title>WGS assembly of Panicum hallii.</title>
        <authorList>
            <person name="Lovell J."/>
            <person name="Jenkins J."/>
            <person name="Lowry D."/>
            <person name="Mamidi S."/>
            <person name="Sreedasyam A."/>
            <person name="Weng X."/>
            <person name="Barry K."/>
            <person name="Bonette J."/>
            <person name="Campitelli B."/>
            <person name="Daum C."/>
            <person name="Gordon S."/>
            <person name="Gould B."/>
            <person name="Lipzen A."/>
            <person name="Macqueen A."/>
            <person name="Palacio-Mejia J."/>
            <person name="Plott C."/>
            <person name="Shakirov E."/>
            <person name="Shu S."/>
            <person name="Yoshinaga Y."/>
            <person name="Zane M."/>
            <person name="Rokhsar D."/>
            <person name="Grimwood J."/>
            <person name="Schmutz J."/>
            <person name="Juenger T."/>
        </authorList>
    </citation>
    <scope>NUCLEOTIDE SEQUENCE [LARGE SCALE GENOMIC DNA]</scope>
    <source>
        <strain evidence="1">FIL2</strain>
    </source>
</reference>
<sequence length="553" mass="63729">MPNENPITFEELSDEHKQRYNEIKAAFEADLIGSFERTRHNGIRWKGFSSEGALNEVDLSTPTEERTRALRQEVNYMVAHSLHRHSESLVNTLERVAVRVVQEIMKYQYSPTGPALGSHKGELPSLARPPVPYAFAAPEQYNSPAFVIYKVRGDPADHQFFSEPPKEVPHGYVCAYIPDGGNPTQPTQRITGGTSVVDADKQAWLTTYATGPSHEGMHSAPGIHTVDQIGAILRDQFGILPRRRAIGYTKPYPSEYDLIPLPPKYRLSEFTKFSGAEGSSSIEHKMTAYEQRHPELYQDKFKRQVVMVDAEDSEDSDDDQEIAVVEWARGAKPVSCKWVKQQGPSKGFDFDVSKVEQIFDLLLKEKQLKLPEGCKIPTAQELQGRSYCKWHNSFTHSTSDCKELRREIQSAIEQGQLILGQYAMKVDTQPFPNVNMVEGYDRSTHHQLDFTFGINMAGRTSRHQEADSCDRPQKEERDYITEEQVRHVRNQRPVSSHLLRRYQYHYQQHLQRETEEEEYERRTGKRLRKREDTRDHWYCPFFKYCWDSGIVGV</sequence>
<dbReference type="EMBL" id="CM008054">
    <property type="protein sequence ID" value="PAN50181.2"/>
    <property type="molecule type" value="Genomic_DNA"/>
</dbReference>
<protein>
    <recommendedName>
        <fullName evidence="2">Retrotransposon gag domain-containing protein</fullName>
    </recommendedName>
</protein>
<dbReference type="AlphaFoldDB" id="A0A2S3IRQ1"/>
<name>A0A2S3IRQ1_9POAL</name>
<gene>
    <name evidence="1" type="ORF">PAHAL_9G466200</name>
</gene>
<evidence type="ECO:0000313" key="1">
    <source>
        <dbReference type="EMBL" id="PAN50181.2"/>
    </source>
</evidence>
<organism evidence="1">
    <name type="scientific">Panicum hallii</name>
    <dbReference type="NCBI Taxonomy" id="206008"/>
    <lineage>
        <taxon>Eukaryota</taxon>
        <taxon>Viridiplantae</taxon>
        <taxon>Streptophyta</taxon>
        <taxon>Embryophyta</taxon>
        <taxon>Tracheophyta</taxon>
        <taxon>Spermatophyta</taxon>
        <taxon>Magnoliopsida</taxon>
        <taxon>Liliopsida</taxon>
        <taxon>Poales</taxon>
        <taxon>Poaceae</taxon>
        <taxon>PACMAD clade</taxon>
        <taxon>Panicoideae</taxon>
        <taxon>Panicodae</taxon>
        <taxon>Paniceae</taxon>
        <taxon>Panicinae</taxon>
        <taxon>Panicum</taxon>
        <taxon>Panicum sect. Panicum</taxon>
    </lineage>
</organism>
<accession>A0A2S3IRQ1</accession>
<dbReference type="Proteomes" id="UP000243499">
    <property type="component" value="Chromosome 9"/>
</dbReference>